<dbReference type="KEGG" id="lxl:KDY119_03517"/>
<dbReference type="EMBL" id="CP045529">
    <property type="protein sequence ID" value="QFU99981.1"/>
    <property type="molecule type" value="Genomic_DNA"/>
</dbReference>
<organism evidence="6 7">
    <name type="scientific">Luteimicrobium xylanilyticum</name>
    <dbReference type="NCBI Taxonomy" id="1133546"/>
    <lineage>
        <taxon>Bacteria</taxon>
        <taxon>Bacillati</taxon>
        <taxon>Actinomycetota</taxon>
        <taxon>Actinomycetes</taxon>
        <taxon>Micrococcales</taxon>
        <taxon>Luteimicrobium</taxon>
    </lineage>
</organism>
<evidence type="ECO:0000256" key="4">
    <source>
        <dbReference type="SAM" id="Coils"/>
    </source>
</evidence>
<evidence type="ECO:0000256" key="1">
    <source>
        <dbReference type="ARBA" id="ARBA00022737"/>
    </source>
</evidence>
<dbReference type="SMART" id="SM00382">
    <property type="entry name" value="AAA"/>
    <property type="match status" value="2"/>
</dbReference>
<dbReference type="PANTHER" id="PTHR19211">
    <property type="entry name" value="ATP-BINDING TRANSPORT PROTEIN-RELATED"/>
    <property type="match status" value="1"/>
</dbReference>
<keyword evidence="4" id="KW-0175">Coiled coil</keyword>
<reference evidence="6 7" key="1">
    <citation type="submission" date="2019-10" db="EMBL/GenBank/DDBJ databases">
        <title>Genome sequence of Luteimicrobium xylanilyticum HY-24.</title>
        <authorList>
            <person name="Kim D.Y."/>
            <person name="Park H.-Y."/>
        </authorList>
    </citation>
    <scope>NUCLEOTIDE SEQUENCE [LARGE SCALE GENOMIC DNA]</scope>
    <source>
        <strain evidence="6 7">HY-24</strain>
    </source>
</reference>
<keyword evidence="3 6" id="KW-0067">ATP-binding</keyword>
<proteinExistence type="predicted"/>
<accession>A0A5P9QET4</accession>
<keyword evidence="1" id="KW-0677">Repeat</keyword>
<evidence type="ECO:0000256" key="2">
    <source>
        <dbReference type="ARBA" id="ARBA00022741"/>
    </source>
</evidence>
<dbReference type="CDD" id="cd03221">
    <property type="entry name" value="ABCF_EF-3"/>
    <property type="match status" value="1"/>
</dbReference>
<dbReference type="GO" id="GO:0005524">
    <property type="term" value="F:ATP binding"/>
    <property type="evidence" value="ECO:0007669"/>
    <property type="project" value="UniProtKB-KW"/>
</dbReference>
<dbReference type="InterPro" id="IPR003593">
    <property type="entry name" value="AAA+_ATPase"/>
</dbReference>
<dbReference type="SUPFAM" id="SSF52540">
    <property type="entry name" value="P-loop containing nucleoside triphosphate hydrolases"/>
    <property type="match status" value="2"/>
</dbReference>
<evidence type="ECO:0000313" key="7">
    <source>
        <dbReference type="Proteomes" id="UP000326702"/>
    </source>
</evidence>
<feature type="domain" description="ABC transporter" evidence="5">
    <location>
        <begin position="327"/>
        <end position="543"/>
    </location>
</feature>
<keyword evidence="2" id="KW-0547">Nucleotide-binding</keyword>
<keyword evidence="7" id="KW-1185">Reference proteome</keyword>
<protein>
    <submittedName>
        <fullName evidence="6">Biotin transport ATP-binding protein BioM</fullName>
    </submittedName>
</protein>
<dbReference type="AlphaFoldDB" id="A0A5P9QET4"/>
<dbReference type="PROSITE" id="PS50893">
    <property type="entry name" value="ABC_TRANSPORTER_2"/>
    <property type="match status" value="2"/>
</dbReference>
<evidence type="ECO:0000259" key="5">
    <source>
        <dbReference type="PROSITE" id="PS50893"/>
    </source>
</evidence>
<gene>
    <name evidence="6" type="ORF">KDY119_03517</name>
</gene>
<sequence length="543" mass="58019">MAFRPSAAPSVVLTRLTFAWPDGTVALRDLTASFTAGRTGLVGRNGAGKSTLLRLVAGELTPTSGSVTTNGDVAYLPQHLTVRDEGASVADLLGVGARLRAFRLIESGTADPDRLEAAFDALADDWEVEQRAADAARSAGLDATDLDRPARTLSGGETILAALAGLRLADTPVTFLDEPTNNLDRDARARLYAMVESWRGTLVVVSHDRTLLDLMDSTAELREGSLEVYGGTYSAYEEHLAVQQEAAARAVRTAEQRLRTEKRERIEAETKIARSAKAGKKAAENMPKILVNARKNAAEGTAGRTRALADDRLDKARAAVEDAESRVRDDDHIHVDLPGTEVPSGRRLLELDGADGRPIVLQGPERVALGGPNGAGKTTLIEELLGLRPASGEPRGRLLTDRVGYLAQRLTLPDDDAGVLETVRSGAPALTPGEVRNRLARFLLRGATVDRPVRTLSGGERFRVALARVLLADPPPQLLVLDEPTNNLDLASVDQLAEALDGYRGALVVVSHDDAFLRRTGAGVEVGTRWEVERGGGVRLAPV</sequence>
<dbReference type="InterPro" id="IPR050611">
    <property type="entry name" value="ABCF"/>
</dbReference>
<name>A0A5P9QET4_9MICO</name>
<dbReference type="InterPro" id="IPR027417">
    <property type="entry name" value="P-loop_NTPase"/>
</dbReference>
<dbReference type="Gene3D" id="3.40.50.300">
    <property type="entry name" value="P-loop containing nucleotide triphosphate hydrolases"/>
    <property type="match status" value="2"/>
</dbReference>
<dbReference type="Pfam" id="PF00005">
    <property type="entry name" value="ABC_tran"/>
    <property type="match status" value="2"/>
</dbReference>
<feature type="coiled-coil region" evidence="4">
    <location>
        <begin position="244"/>
        <end position="271"/>
    </location>
</feature>
<dbReference type="PANTHER" id="PTHR19211:SF6">
    <property type="entry name" value="BLL7188 PROTEIN"/>
    <property type="match status" value="1"/>
</dbReference>
<dbReference type="GO" id="GO:0016887">
    <property type="term" value="F:ATP hydrolysis activity"/>
    <property type="evidence" value="ECO:0007669"/>
    <property type="project" value="InterPro"/>
</dbReference>
<feature type="domain" description="ABC transporter" evidence="5">
    <location>
        <begin position="11"/>
        <end position="248"/>
    </location>
</feature>
<dbReference type="OrthoDB" id="3239744at2"/>
<dbReference type="Proteomes" id="UP000326702">
    <property type="component" value="Chromosome"/>
</dbReference>
<dbReference type="InterPro" id="IPR003439">
    <property type="entry name" value="ABC_transporter-like_ATP-bd"/>
</dbReference>
<evidence type="ECO:0000256" key="3">
    <source>
        <dbReference type="ARBA" id="ARBA00022840"/>
    </source>
</evidence>
<evidence type="ECO:0000313" key="6">
    <source>
        <dbReference type="EMBL" id="QFU99981.1"/>
    </source>
</evidence>
<dbReference type="RefSeq" id="WP_036947844.1">
    <property type="nucleotide sequence ID" value="NZ_BAABIH010000010.1"/>
</dbReference>
<dbReference type="FunFam" id="3.40.50.300:FF:001320">
    <property type="entry name" value="Heme ABC transporter ATP-binding protein"/>
    <property type="match status" value="1"/>
</dbReference>